<dbReference type="SUPFAM" id="SSF46785">
    <property type="entry name" value="Winged helix' DNA-binding domain"/>
    <property type="match status" value="1"/>
</dbReference>
<evidence type="ECO:0000313" key="3">
    <source>
        <dbReference type="Proteomes" id="UP000095512"/>
    </source>
</evidence>
<dbReference type="Gene3D" id="1.10.10.10">
    <property type="entry name" value="Winged helix-like DNA-binding domain superfamily/Winged helix DNA-binding domain"/>
    <property type="match status" value="1"/>
</dbReference>
<name>A0A174MEK3_9FIRM</name>
<reference evidence="2 3" key="1">
    <citation type="submission" date="2015-09" db="EMBL/GenBank/DDBJ databases">
        <authorList>
            <consortium name="Pathogen Informatics"/>
        </authorList>
    </citation>
    <scope>NUCLEOTIDE SEQUENCE [LARGE SCALE GENOMIC DNA]</scope>
    <source>
        <strain evidence="2 3">2789STDY5834865</strain>
    </source>
</reference>
<evidence type="ECO:0000313" key="2">
    <source>
        <dbReference type="EMBL" id="CUP33187.1"/>
    </source>
</evidence>
<organism evidence="2 3">
    <name type="scientific">Enterocloster clostridioformis</name>
    <dbReference type="NCBI Taxonomy" id="1531"/>
    <lineage>
        <taxon>Bacteria</taxon>
        <taxon>Bacillati</taxon>
        <taxon>Bacillota</taxon>
        <taxon>Clostridia</taxon>
        <taxon>Lachnospirales</taxon>
        <taxon>Lachnospiraceae</taxon>
        <taxon>Enterocloster</taxon>
    </lineage>
</organism>
<dbReference type="Proteomes" id="UP000095512">
    <property type="component" value="Unassembled WGS sequence"/>
</dbReference>
<dbReference type="Pfam" id="PF01978">
    <property type="entry name" value="TrmB"/>
    <property type="match status" value="1"/>
</dbReference>
<dbReference type="EMBL" id="CZAB01000030">
    <property type="protein sequence ID" value="CUP33187.1"/>
    <property type="molecule type" value="Genomic_DNA"/>
</dbReference>
<dbReference type="InterPro" id="IPR036390">
    <property type="entry name" value="WH_DNA-bd_sf"/>
</dbReference>
<sequence length="124" mass="14150">MEDKIKNQIDIINNKIKELNSLYHIAANRSGISDGEIGIWSVLLRPKEEYSQQDLSELLSLPKQTVNSIISGLTKKGFVYLKHVSGTRNRKVICLTEEGLKYGTNHVKWIFDAEESVLEQTDFK</sequence>
<gene>
    <name evidence="2" type="ORF">ERS852480_03104</name>
</gene>
<proteinExistence type="predicted"/>
<dbReference type="RefSeq" id="WP_057572199.1">
    <property type="nucleotide sequence ID" value="NZ_CZAB01000030.1"/>
</dbReference>
<dbReference type="InterPro" id="IPR036388">
    <property type="entry name" value="WH-like_DNA-bd_sf"/>
</dbReference>
<dbReference type="AlphaFoldDB" id="A0A174MEK3"/>
<evidence type="ECO:0000259" key="1">
    <source>
        <dbReference type="Pfam" id="PF01978"/>
    </source>
</evidence>
<protein>
    <submittedName>
        <fullName evidence="2">MarR family transcriptional regulator</fullName>
    </submittedName>
</protein>
<feature type="domain" description="Transcription regulator TrmB N-terminal" evidence="1">
    <location>
        <begin position="31"/>
        <end position="85"/>
    </location>
</feature>
<dbReference type="InterPro" id="IPR002831">
    <property type="entry name" value="Tscrpt_reg_TrmB_N"/>
</dbReference>
<accession>A0A174MEK3</accession>